<accession>A0ABN0RFD4</accession>
<feature type="transmembrane region" description="Helical" evidence="5">
    <location>
        <begin position="110"/>
        <end position="128"/>
    </location>
</feature>
<evidence type="ECO:0000256" key="5">
    <source>
        <dbReference type="SAM" id="Phobius"/>
    </source>
</evidence>
<feature type="transmembrane region" description="Helical" evidence="5">
    <location>
        <begin position="333"/>
        <end position="357"/>
    </location>
</feature>
<feature type="transmembrane region" description="Helical" evidence="5">
    <location>
        <begin position="140"/>
        <end position="162"/>
    </location>
</feature>
<dbReference type="Pfam" id="PF06271">
    <property type="entry name" value="RDD"/>
    <property type="match status" value="1"/>
</dbReference>
<dbReference type="EMBL" id="AODF01000014">
    <property type="protein sequence ID" value="EUJ31978.1"/>
    <property type="molecule type" value="Genomic_DNA"/>
</dbReference>
<dbReference type="PANTHER" id="PTHR36834">
    <property type="entry name" value="MEMBRANE PROTEIN-RELATED"/>
    <property type="match status" value="1"/>
</dbReference>
<evidence type="ECO:0000313" key="8">
    <source>
        <dbReference type="EMBL" id="EUJ31978.1"/>
    </source>
</evidence>
<evidence type="ECO:0000259" key="6">
    <source>
        <dbReference type="Pfam" id="PF04892"/>
    </source>
</evidence>
<evidence type="ECO:0000313" key="9">
    <source>
        <dbReference type="Proteomes" id="UP000019249"/>
    </source>
</evidence>
<feature type="domain" description="RDD" evidence="7">
    <location>
        <begin position="213"/>
        <end position="365"/>
    </location>
</feature>
<comment type="caution">
    <text evidence="8">The sequence shown here is derived from an EMBL/GenBank/DDBJ whole genome shotgun (WGS) entry which is preliminary data.</text>
</comment>
<feature type="transmembrane region" description="Helical" evidence="5">
    <location>
        <begin position="258"/>
        <end position="281"/>
    </location>
</feature>
<feature type="domain" description="VanZ-like" evidence="6">
    <location>
        <begin position="48"/>
        <end position="191"/>
    </location>
</feature>
<evidence type="ECO:0000256" key="3">
    <source>
        <dbReference type="ARBA" id="ARBA00022989"/>
    </source>
</evidence>
<dbReference type="InterPro" id="IPR053150">
    <property type="entry name" value="Teicoplanin_resist-assoc"/>
</dbReference>
<comment type="subcellular location">
    <subcellularLocation>
        <location evidence="1">Membrane</location>
        <topology evidence="1">Multi-pass membrane protein</topology>
    </subcellularLocation>
</comment>
<feature type="transmembrane region" description="Helical" evidence="5">
    <location>
        <begin position="43"/>
        <end position="63"/>
    </location>
</feature>
<feature type="transmembrane region" description="Helical" evidence="5">
    <location>
        <begin position="12"/>
        <end position="31"/>
    </location>
</feature>
<dbReference type="PIRSF" id="PIRSF031578">
    <property type="entry name" value="Uncharacterised_Vanz_RDD-cont"/>
    <property type="match status" value="1"/>
</dbReference>
<name>A0ABN0RFD4_9LIST</name>
<evidence type="ECO:0000259" key="7">
    <source>
        <dbReference type="Pfam" id="PF06271"/>
    </source>
</evidence>
<dbReference type="Pfam" id="PF04892">
    <property type="entry name" value="VanZ"/>
    <property type="match status" value="1"/>
</dbReference>
<feature type="transmembrane region" description="Helical" evidence="5">
    <location>
        <begin position="174"/>
        <end position="197"/>
    </location>
</feature>
<dbReference type="InterPro" id="IPR021192">
    <property type="entry name" value="UCP031578_Vanz/RDD"/>
</dbReference>
<dbReference type="PANTHER" id="PTHR36834:SF1">
    <property type="entry name" value="INTEGRAL MEMBRANE PROTEIN"/>
    <property type="match status" value="1"/>
</dbReference>
<sequence length="383" mass="44277">MSSYLVPIKAALFTFPFLAILLTIPFAIYSYRKFGSITFMRVFVIFTFIFYLMAAFFMTVLPLPEINEVAKTVAPSPQLIPFTFIREFINQTVLVISQPATYLPALTQDVVIQPVFNIFLLLPLGVYLRYYFRFPFWKTALIAFFTSLFFELTQLTGIYGIYPHAYRLFDVDDLMLNTAGGMLGFALAPLFTFFLPSRETMDSSSTAKSERVGYLRRFLAFLIDWFLIDTIGRILLWINIVPSKAILGYTSQSYERILFDFIAVFLYFIVLQTLTNGLTLGKWLVRIRIINTTHTRINFRQLFGRYALLYYVTGGLIMVPLNQQVQATATTQINLILIVTSLAVLFLFGLHLLINLFRKDKRLFYEKMSHTLTISTFKSKKQD</sequence>
<dbReference type="RefSeq" id="WP_036097157.1">
    <property type="nucleotide sequence ID" value="NZ_AODF01000014.1"/>
</dbReference>
<feature type="transmembrane region" description="Helical" evidence="5">
    <location>
        <begin position="302"/>
        <end position="321"/>
    </location>
</feature>
<keyword evidence="3 5" id="KW-1133">Transmembrane helix</keyword>
<dbReference type="InterPro" id="IPR010432">
    <property type="entry name" value="RDD"/>
</dbReference>
<organism evidence="8 9">
    <name type="scientific">Listeria floridensis FSL S10-1187</name>
    <dbReference type="NCBI Taxonomy" id="1265817"/>
    <lineage>
        <taxon>Bacteria</taxon>
        <taxon>Bacillati</taxon>
        <taxon>Bacillota</taxon>
        <taxon>Bacilli</taxon>
        <taxon>Bacillales</taxon>
        <taxon>Listeriaceae</taxon>
        <taxon>Listeria</taxon>
    </lineage>
</organism>
<evidence type="ECO:0000256" key="4">
    <source>
        <dbReference type="ARBA" id="ARBA00023136"/>
    </source>
</evidence>
<feature type="transmembrane region" description="Helical" evidence="5">
    <location>
        <begin position="218"/>
        <end position="238"/>
    </location>
</feature>
<evidence type="ECO:0008006" key="10">
    <source>
        <dbReference type="Google" id="ProtNLM"/>
    </source>
</evidence>
<gene>
    <name evidence="8" type="ORF">MFLO_07307</name>
</gene>
<keyword evidence="2 5" id="KW-0812">Transmembrane</keyword>
<proteinExistence type="predicted"/>
<dbReference type="InterPro" id="IPR006976">
    <property type="entry name" value="VanZ-like"/>
</dbReference>
<evidence type="ECO:0000256" key="2">
    <source>
        <dbReference type="ARBA" id="ARBA00022692"/>
    </source>
</evidence>
<keyword evidence="9" id="KW-1185">Reference proteome</keyword>
<reference evidence="8 9" key="1">
    <citation type="journal article" date="2014" name="Int. J. Syst. Evol. Microbiol.">
        <title>Listeria floridensis sp. nov., Listeria aquatica sp. nov., Listeria cornellensis sp. nov., Listeria riparia sp. nov. and Listeria grandensis sp. nov., from agricultural and natural environments.</title>
        <authorList>
            <person name="den Bakker H.C."/>
            <person name="Warchocki S."/>
            <person name="Wright E.M."/>
            <person name="Allred A.F."/>
            <person name="Ahlstrom C."/>
            <person name="Manuel C.S."/>
            <person name="Stasiewicz M.J."/>
            <person name="Burrell A."/>
            <person name="Roof S."/>
            <person name="Strawn L."/>
            <person name="Fortes E.D."/>
            <person name="Nightingale K.K."/>
            <person name="Kephart D."/>
            <person name="Wiedmann M."/>
        </authorList>
    </citation>
    <scope>NUCLEOTIDE SEQUENCE [LARGE SCALE GENOMIC DNA]</scope>
    <source>
        <strain evidence="8 9">FSL S10-1187</strain>
    </source>
</reference>
<protein>
    <recommendedName>
        <fullName evidence="10">VanZ/RDD domain-containing protein</fullName>
    </recommendedName>
</protein>
<keyword evidence="4 5" id="KW-0472">Membrane</keyword>
<dbReference type="Proteomes" id="UP000019249">
    <property type="component" value="Unassembled WGS sequence"/>
</dbReference>
<evidence type="ECO:0000256" key="1">
    <source>
        <dbReference type="ARBA" id="ARBA00004141"/>
    </source>
</evidence>